<dbReference type="PRINTS" id="PR00150">
    <property type="entry name" value="PEPCARBXLASE"/>
</dbReference>
<dbReference type="PANTHER" id="PTHR30523:SF6">
    <property type="entry name" value="PHOSPHOENOLPYRUVATE CARBOXYLASE"/>
    <property type="match status" value="1"/>
</dbReference>
<dbReference type="GO" id="GO:0000287">
    <property type="term" value="F:magnesium ion binding"/>
    <property type="evidence" value="ECO:0007669"/>
    <property type="project" value="UniProtKB-UniRule"/>
</dbReference>
<comment type="catalytic activity">
    <reaction evidence="9 10">
        <text>oxaloacetate + phosphate = phosphoenolpyruvate + hydrogencarbonate</text>
        <dbReference type="Rhea" id="RHEA:28370"/>
        <dbReference type="ChEBI" id="CHEBI:16452"/>
        <dbReference type="ChEBI" id="CHEBI:17544"/>
        <dbReference type="ChEBI" id="CHEBI:43474"/>
        <dbReference type="ChEBI" id="CHEBI:58702"/>
        <dbReference type="EC" id="4.1.1.31"/>
    </reaction>
</comment>
<evidence type="ECO:0000313" key="14">
    <source>
        <dbReference type="EMBL" id="AGP30807.1"/>
    </source>
</evidence>
<dbReference type="InterPro" id="IPR015813">
    <property type="entry name" value="Pyrv/PenolPyrv_kinase-like_dom"/>
</dbReference>
<feature type="active site" evidence="10 11">
    <location>
        <position position="176"/>
    </location>
</feature>
<comment type="subunit">
    <text evidence="10">Homotetramer.</text>
</comment>
<evidence type="ECO:0000256" key="5">
    <source>
        <dbReference type="ARBA" id="ARBA00022419"/>
    </source>
</evidence>
<dbReference type="InterPro" id="IPR021135">
    <property type="entry name" value="PEP_COase"/>
</dbReference>
<keyword evidence="14" id="KW-0670">Pyruvate</keyword>
<comment type="function">
    <text evidence="2 10">Forms oxaloacetate, a four-carbon dicarboxylic acid source for the tricarboxylic acid cycle.</text>
</comment>
<evidence type="ECO:0000313" key="15">
    <source>
        <dbReference type="Proteomes" id="UP000014809"/>
    </source>
</evidence>
<dbReference type="GO" id="GO:0005829">
    <property type="term" value="C:cytosol"/>
    <property type="evidence" value="ECO:0007669"/>
    <property type="project" value="TreeGrafter"/>
</dbReference>
<dbReference type="PATRIC" id="fig|1200352.3.peg.1174"/>
<dbReference type="KEGG" id="cter:A606_05800"/>
<dbReference type="EMBL" id="CP003696">
    <property type="protein sequence ID" value="AGP30807.1"/>
    <property type="molecule type" value="Genomic_DNA"/>
</dbReference>
<evidence type="ECO:0000256" key="8">
    <source>
        <dbReference type="ARBA" id="ARBA00023300"/>
    </source>
</evidence>
<dbReference type="EC" id="4.1.1.31" evidence="4 10"/>
<evidence type="ECO:0000256" key="10">
    <source>
        <dbReference type="HAMAP-Rule" id="MF_00595"/>
    </source>
</evidence>
<dbReference type="GO" id="GO:0006107">
    <property type="term" value="P:oxaloacetate metabolic process"/>
    <property type="evidence" value="ECO:0007669"/>
    <property type="project" value="UniProtKB-UniRule"/>
</dbReference>
<evidence type="ECO:0000256" key="12">
    <source>
        <dbReference type="PROSITE-ProRule" id="PRU10112"/>
    </source>
</evidence>
<keyword evidence="15" id="KW-1185">Reference proteome</keyword>
<dbReference type="PROSITE" id="PS00781">
    <property type="entry name" value="PEPCASE_1"/>
    <property type="match status" value="1"/>
</dbReference>
<dbReference type="NCBIfam" id="NF000584">
    <property type="entry name" value="PRK00009.1"/>
    <property type="match status" value="1"/>
</dbReference>
<comment type="cofactor">
    <cofactor evidence="1 10">
        <name>Mg(2+)</name>
        <dbReference type="ChEBI" id="CHEBI:18420"/>
    </cofactor>
</comment>
<comment type="similarity">
    <text evidence="3 10">Belongs to the PEPCase type 1 family.</text>
</comment>
<dbReference type="Proteomes" id="UP000014809">
    <property type="component" value="Chromosome"/>
</dbReference>
<feature type="compositionally biased region" description="Polar residues" evidence="13">
    <location>
        <begin position="10"/>
        <end position="20"/>
    </location>
</feature>
<reference evidence="14 15" key="1">
    <citation type="submission" date="2012-06" db="EMBL/GenBank/DDBJ databases">
        <title>Complete genome sequence of Corynebacterium terpenotabidum Y-11 (=DSM 44721).</title>
        <authorList>
            <person name="Ruckert C."/>
            <person name="Albersmeier A."/>
            <person name="Al-Dilaimi A."/>
            <person name="Szczepanowski R."/>
            <person name="Kalinowski J."/>
        </authorList>
    </citation>
    <scope>NUCLEOTIDE SEQUENCE [LARGE SCALE GENOMIC DNA]</scope>
    <source>
        <strain evidence="14 15">Y-11</strain>
    </source>
</reference>
<evidence type="ECO:0000256" key="1">
    <source>
        <dbReference type="ARBA" id="ARBA00001946"/>
    </source>
</evidence>
<evidence type="ECO:0000256" key="13">
    <source>
        <dbReference type="SAM" id="MobiDB-lite"/>
    </source>
</evidence>
<protein>
    <recommendedName>
        <fullName evidence="5 10">Phosphoenolpyruvate carboxylase</fullName>
        <shortName evidence="10">PEPC</shortName>
        <shortName evidence="10">PEPCase</shortName>
        <ecNumber evidence="4 10">4.1.1.31</ecNumber>
    </recommendedName>
</protein>
<dbReference type="eggNOG" id="COG2352">
    <property type="taxonomic scope" value="Bacteria"/>
</dbReference>
<evidence type="ECO:0000256" key="9">
    <source>
        <dbReference type="ARBA" id="ARBA00048995"/>
    </source>
</evidence>
<name>S4XCF6_9CORY</name>
<sequence>MTGMPHTPAENGQQSSSTRHTVPGTAVPVAPPDVDIPDIVPGVRQDIRYLGAVLGDVVREQEGEEIFALVESARRASFDIRQGDGTVDDLAARLGDLPADRALPVIRAFSHFGLLANLAEDLHEERVRDHLADAGNPPPASTLAATWPTLTDAGVTAGQVAEVMERAYVAPVLTAHPTETRRRTVFDVQSDITRLMRNRGQIIAAGLTARSDERLAQIDRDIRRHVTVLWQTALIRSVRPRIEDEINVGLRYYTISLLHEIPLLNLRVSTALREQFGDTVPDTPVLRPGSWIGGDHDGNPFVTGETVSYATDRAAQTVFAWYLDELRDLEHELSLSTRLTDVLPELLDLAARGNNDVPSRADEPYRQAVHGIRGRLAATAVATLGASSVVPGIADGHTPYPDAASALADLAVIDTSLRASSDGLIADHRLATVITGLRTFGFHLSALDLRQNSESFENVLTEMLSRAGVTDHYADLGEEEKVALLTAELHSPRPLIDPLAQWTEPTERELGIFRSAAAAARKFGPEVVPHCIISMASSVSDILEPMLLLKEVGLIRVDGGVLQGSVDVIPLFETIDDLQAGAAVMTELWGFDFYRSYVTDHRDGVQEIMLGYSDSNKDGGYFAANWALYDAELALVEASRAAGLGLRLFHGRGGTVGRGGGPSHEAILAQPEGAVQGSVRITEQGEIISAKYGVRSVARRNLEALVSATLEASLLPVDRVDGPDKAYATMRELAESSRLTYAALMHEDPGFIGYFTASTPLAEIGNLNIGSRPSSRKQTNSIADLRAIPWVLSWSQSRIMLPGWYGVGSALSTWIDGDPARLAYLQSLHREWPFFRSVMSNMAQVMAKADLAVARLYSGLVPDQTDASRIFDAIVKEFRLTLDMYVQVTGTESLLDDNPELAVSMRNRFPYLIPLNLLQLELLRRYRAGDESEDVLDGIRLTMNGLATGLRNSG</sequence>
<keyword evidence="8 10" id="KW-0120">Carbon dioxide fixation</keyword>
<accession>S4XCF6</accession>
<evidence type="ECO:0000256" key="2">
    <source>
        <dbReference type="ARBA" id="ARBA00003670"/>
    </source>
</evidence>
<dbReference type="InterPro" id="IPR022805">
    <property type="entry name" value="PEP_COase_bac/pln-type"/>
</dbReference>
<dbReference type="PROSITE" id="PS00393">
    <property type="entry name" value="PEPCASE_2"/>
    <property type="match status" value="1"/>
</dbReference>
<feature type="active site" evidence="10 12">
    <location>
        <position position="617"/>
    </location>
</feature>
<dbReference type="InterPro" id="IPR018129">
    <property type="entry name" value="PEP_COase_Lys_AS"/>
</dbReference>
<dbReference type="STRING" id="1200352.A606_05800"/>
<gene>
    <name evidence="10" type="primary">ppc</name>
    <name evidence="14" type="ORF">A606_05800</name>
</gene>
<dbReference type="SUPFAM" id="SSF51621">
    <property type="entry name" value="Phosphoenolpyruvate/pyruvate domain"/>
    <property type="match status" value="1"/>
</dbReference>
<dbReference type="GO" id="GO:0008964">
    <property type="term" value="F:phosphoenolpyruvate carboxylase activity"/>
    <property type="evidence" value="ECO:0007669"/>
    <property type="project" value="UniProtKB-UniRule"/>
</dbReference>
<keyword evidence="6 10" id="KW-0460">Magnesium</keyword>
<evidence type="ECO:0000256" key="6">
    <source>
        <dbReference type="ARBA" id="ARBA00022842"/>
    </source>
</evidence>
<dbReference type="Pfam" id="PF00311">
    <property type="entry name" value="PEPcase"/>
    <property type="match status" value="1"/>
</dbReference>
<evidence type="ECO:0000256" key="11">
    <source>
        <dbReference type="PROSITE-ProRule" id="PRU10111"/>
    </source>
</evidence>
<organism evidence="14 15">
    <name type="scientific">Corynebacterium terpenotabidum Y-11</name>
    <dbReference type="NCBI Taxonomy" id="1200352"/>
    <lineage>
        <taxon>Bacteria</taxon>
        <taxon>Bacillati</taxon>
        <taxon>Actinomycetota</taxon>
        <taxon>Actinomycetes</taxon>
        <taxon>Mycobacteriales</taxon>
        <taxon>Corynebacteriaceae</taxon>
        <taxon>Corynebacterium</taxon>
    </lineage>
</organism>
<feature type="region of interest" description="Disordered" evidence="13">
    <location>
        <begin position="1"/>
        <end position="33"/>
    </location>
</feature>
<evidence type="ECO:0000256" key="7">
    <source>
        <dbReference type="ARBA" id="ARBA00023239"/>
    </source>
</evidence>
<dbReference type="Gene3D" id="1.20.1440.90">
    <property type="entry name" value="Phosphoenolpyruvate/pyruvate domain"/>
    <property type="match status" value="1"/>
</dbReference>
<dbReference type="HAMAP" id="MF_00595">
    <property type="entry name" value="PEPcase_type1"/>
    <property type="match status" value="1"/>
</dbReference>
<evidence type="ECO:0000256" key="3">
    <source>
        <dbReference type="ARBA" id="ARBA00008346"/>
    </source>
</evidence>
<keyword evidence="7 10" id="KW-0456">Lyase</keyword>
<dbReference type="HOGENOM" id="CLU_006557_2_0_11"/>
<dbReference type="AlphaFoldDB" id="S4XCF6"/>
<dbReference type="InterPro" id="IPR033129">
    <property type="entry name" value="PEPCASE_His_AS"/>
</dbReference>
<dbReference type="GO" id="GO:0015977">
    <property type="term" value="P:carbon fixation"/>
    <property type="evidence" value="ECO:0007669"/>
    <property type="project" value="UniProtKB-UniRule"/>
</dbReference>
<dbReference type="PANTHER" id="PTHR30523">
    <property type="entry name" value="PHOSPHOENOLPYRUVATE CARBOXYLASE"/>
    <property type="match status" value="1"/>
</dbReference>
<proteinExistence type="inferred from homology"/>
<dbReference type="GO" id="GO:0006099">
    <property type="term" value="P:tricarboxylic acid cycle"/>
    <property type="evidence" value="ECO:0007669"/>
    <property type="project" value="InterPro"/>
</dbReference>
<evidence type="ECO:0000256" key="4">
    <source>
        <dbReference type="ARBA" id="ARBA00012305"/>
    </source>
</evidence>